<feature type="region of interest" description="Disordered" evidence="1">
    <location>
        <begin position="151"/>
        <end position="176"/>
    </location>
</feature>
<feature type="transmembrane region" description="Helical" evidence="2">
    <location>
        <begin position="62"/>
        <end position="80"/>
    </location>
</feature>
<evidence type="ECO:0000256" key="1">
    <source>
        <dbReference type="SAM" id="MobiDB-lite"/>
    </source>
</evidence>
<accession>A0A0A1WCV9</accession>
<feature type="compositionally biased region" description="Basic and acidic residues" evidence="1">
    <location>
        <begin position="164"/>
        <end position="176"/>
    </location>
</feature>
<name>A0A0A1WCV9_9SPHN</name>
<keyword evidence="2" id="KW-1133">Transmembrane helix</keyword>
<gene>
    <name evidence="3" type="ORF">SP5_099_00160</name>
</gene>
<keyword evidence="2" id="KW-0472">Membrane</keyword>
<evidence type="ECO:0000256" key="2">
    <source>
        <dbReference type="SAM" id="Phobius"/>
    </source>
</evidence>
<evidence type="ECO:0000313" key="4">
    <source>
        <dbReference type="Proteomes" id="UP000032305"/>
    </source>
</evidence>
<proteinExistence type="predicted"/>
<dbReference type="Proteomes" id="UP000032305">
    <property type="component" value="Unassembled WGS sequence"/>
</dbReference>
<dbReference type="EMBL" id="BBPI01000099">
    <property type="protein sequence ID" value="GAM02801.1"/>
    <property type="molecule type" value="Genomic_DNA"/>
</dbReference>
<protein>
    <submittedName>
        <fullName evidence="3">Uncharacterized protein</fullName>
    </submittedName>
</protein>
<keyword evidence="2" id="KW-0812">Transmembrane</keyword>
<comment type="caution">
    <text evidence="3">The sequence shown here is derived from an EMBL/GenBank/DDBJ whole genome shotgun (WGS) entry which is preliminary data.</text>
</comment>
<feature type="transmembrane region" description="Helical" evidence="2">
    <location>
        <begin position="29"/>
        <end position="50"/>
    </location>
</feature>
<keyword evidence="4" id="KW-1185">Reference proteome</keyword>
<sequence>MIPGVTERVPVGDRLIARWEVSQLNVVPYAISVMVFLPMLIVTIGIAKAIGARPVVAGRGMLVLWVALLVTEMGRGIWTLRHRYASPRWLRAVHAAIGDDLAVHTLAELMRQHRYEPDYVLLRSDMTSAVQQERARRKDVVRRAKGIRMMEEPDPAPGLEVEGGDPRIGEERRAQARERRAAEKILAAAAPVTGDMSRSSR</sequence>
<organism evidence="3 4">
    <name type="scientific">Sphingomonas parapaucimobilis NBRC 15100</name>
    <dbReference type="NCBI Taxonomy" id="1219049"/>
    <lineage>
        <taxon>Bacteria</taxon>
        <taxon>Pseudomonadati</taxon>
        <taxon>Pseudomonadota</taxon>
        <taxon>Alphaproteobacteria</taxon>
        <taxon>Sphingomonadales</taxon>
        <taxon>Sphingomonadaceae</taxon>
        <taxon>Sphingomonas</taxon>
    </lineage>
</organism>
<reference evidence="3 4" key="1">
    <citation type="submission" date="2014-11" db="EMBL/GenBank/DDBJ databases">
        <title>Whole genome shotgun sequence of Sphingomonas parapaucimobilis NBRC 15100.</title>
        <authorList>
            <person name="Katano-Makiyama Y."/>
            <person name="Hosoyama A."/>
            <person name="Hashimoto M."/>
            <person name="Hosoyama Y."/>
            <person name="Noguchi M."/>
            <person name="Numata M."/>
            <person name="Tsuchikane K."/>
            <person name="Hirakata S."/>
            <person name="Uohara A."/>
            <person name="Shimodaira J."/>
            <person name="Ohji S."/>
            <person name="Ichikawa N."/>
            <person name="Kimura A."/>
            <person name="Yamazoe A."/>
            <person name="Fujita N."/>
        </authorList>
    </citation>
    <scope>NUCLEOTIDE SEQUENCE [LARGE SCALE GENOMIC DNA]</scope>
    <source>
        <strain evidence="3 4">NBRC 15100</strain>
    </source>
</reference>
<evidence type="ECO:0000313" key="3">
    <source>
        <dbReference type="EMBL" id="GAM02801.1"/>
    </source>
</evidence>
<dbReference type="AlphaFoldDB" id="A0A0A1WCV9"/>